<keyword evidence="8 11" id="KW-1133">Transmembrane helix</keyword>
<dbReference type="SUPFAM" id="SSF55874">
    <property type="entry name" value="ATPase domain of HSP90 chaperone/DNA topoisomerase II/histidine kinase"/>
    <property type="match status" value="1"/>
</dbReference>
<feature type="domain" description="Histidine kinase" evidence="12">
    <location>
        <begin position="248"/>
        <end position="453"/>
    </location>
</feature>
<evidence type="ECO:0000256" key="8">
    <source>
        <dbReference type="ARBA" id="ARBA00022989"/>
    </source>
</evidence>
<evidence type="ECO:0000259" key="13">
    <source>
        <dbReference type="PROSITE" id="PS50885"/>
    </source>
</evidence>
<evidence type="ECO:0000256" key="7">
    <source>
        <dbReference type="ARBA" id="ARBA00022777"/>
    </source>
</evidence>
<dbReference type="Pfam" id="PF00512">
    <property type="entry name" value="HisKA"/>
    <property type="match status" value="1"/>
</dbReference>
<feature type="transmembrane region" description="Helical" evidence="11">
    <location>
        <begin position="167"/>
        <end position="186"/>
    </location>
</feature>
<evidence type="ECO:0000313" key="14">
    <source>
        <dbReference type="EMBL" id="MFC3126336.1"/>
    </source>
</evidence>
<comment type="caution">
    <text evidence="14">The sequence shown here is derived from an EMBL/GenBank/DDBJ whole genome shotgun (WGS) entry which is preliminary data.</text>
</comment>
<dbReference type="PRINTS" id="PR00344">
    <property type="entry name" value="BCTRLSENSOR"/>
</dbReference>
<accession>A0ABV7G4C7</accession>
<feature type="domain" description="HAMP" evidence="13">
    <location>
        <begin position="187"/>
        <end position="240"/>
    </location>
</feature>
<evidence type="ECO:0000256" key="5">
    <source>
        <dbReference type="ARBA" id="ARBA00022679"/>
    </source>
</evidence>
<dbReference type="InterPro" id="IPR003661">
    <property type="entry name" value="HisK_dim/P_dom"/>
</dbReference>
<dbReference type="EMBL" id="JBHRTN010000018">
    <property type="protein sequence ID" value="MFC3126336.1"/>
    <property type="molecule type" value="Genomic_DNA"/>
</dbReference>
<keyword evidence="15" id="KW-1185">Reference proteome</keyword>
<dbReference type="PROSITE" id="PS50109">
    <property type="entry name" value="HIS_KIN"/>
    <property type="match status" value="1"/>
</dbReference>
<dbReference type="Gene3D" id="3.30.565.10">
    <property type="entry name" value="Histidine kinase-like ATPase, C-terminal domain"/>
    <property type="match status" value="1"/>
</dbReference>
<dbReference type="Pfam" id="PF02518">
    <property type="entry name" value="HATPase_c"/>
    <property type="match status" value="1"/>
</dbReference>
<dbReference type="InterPro" id="IPR005467">
    <property type="entry name" value="His_kinase_dom"/>
</dbReference>
<dbReference type="SMART" id="SM00388">
    <property type="entry name" value="HisKA"/>
    <property type="match status" value="1"/>
</dbReference>
<dbReference type="GO" id="GO:0016301">
    <property type="term" value="F:kinase activity"/>
    <property type="evidence" value="ECO:0007669"/>
    <property type="project" value="UniProtKB-KW"/>
</dbReference>
<evidence type="ECO:0000256" key="4">
    <source>
        <dbReference type="ARBA" id="ARBA00022553"/>
    </source>
</evidence>
<dbReference type="SUPFAM" id="SSF47384">
    <property type="entry name" value="Homodimeric domain of signal transducing histidine kinase"/>
    <property type="match status" value="1"/>
</dbReference>
<keyword evidence="7 14" id="KW-0418">Kinase</keyword>
<dbReference type="InterPro" id="IPR036890">
    <property type="entry name" value="HATPase_C_sf"/>
</dbReference>
<comment type="subcellular location">
    <subcellularLocation>
        <location evidence="2">Membrane</location>
        <topology evidence="2">Multi-pass membrane protein</topology>
    </subcellularLocation>
</comment>
<dbReference type="InterPro" id="IPR003660">
    <property type="entry name" value="HAMP_dom"/>
</dbReference>
<dbReference type="EC" id="2.7.13.3" evidence="3"/>
<keyword evidence="4" id="KW-0597">Phosphoprotein</keyword>
<evidence type="ECO:0000256" key="6">
    <source>
        <dbReference type="ARBA" id="ARBA00022692"/>
    </source>
</evidence>
<dbReference type="PROSITE" id="PS50885">
    <property type="entry name" value="HAMP"/>
    <property type="match status" value="1"/>
</dbReference>
<dbReference type="RefSeq" id="WP_379597600.1">
    <property type="nucleotide sequence ID" value="NZ_JBHRTN010000018.1"/>
</dbReference>
<dbReference type="SMART" id="SM00387">
    <property type="entry name" value="HATPase_c"/>
    <property type="match status" value="1"/>
</dbReference>
<keyword evidence="6 11" id="KW-0812">Transmembrane</keyword>
<reference evidence="15" key="1">
    <citation type="journal article" date="2019" name="Int. J. Syst. Evol. Microbiol.">
        <title>The Global Catalogue of Microorganisms (GCM) 10K type strain sequencing project: providing services to taxonomists for standard genome sequencing and annotation.</title>
        <authorList>
            <consortium name="The Broad Institute Genomics Platform"/>
            <consortium name="The Broad Institute Genome Sequencing Center for Infectious Disease"/>
            <person name="Wu L."/>
            <person name="Ma J."/>
        </authorList>
    </citation>
    <scope>NUCLEOTIDE SEQUENCE [LARGE SCALE GENOMIC DNA]</scope>
    <source>
        <strain evidence="15">KCTC 52094</strain>
    </source>
</reference>
<dbReference type="CDD" id="cd00075">
    <property type="entry name" value="HATPase"/>
    <property type="match status" value="1"/>
</dbReference>
<evidence type="ECO:0000256" key="9">
    <source>
        <dbReference type="ARBA" id="ARBA00023012"/>
    </source>
</evidence>
<organism evidence="14 15">
    <name type="scientific">Teichococcus globiformis</name>
    <dbReference type="NCBI Taxonomy" id="2307229"/>
    <lineage>
        <taxon>Bacteria</taxon>
        <taxon>Pseudomonadati</taxon>
        <taxon>Pseudomonadota</taxon>
        <taxon>Alphaproteobacteria</taxon>
        <taxon>Acetobacterales</taxon>
        <taxon>Roseomonadaceae</taxon>
        <taxon>Roseomonas</taxon>
    </lineage>
</organism>
<evidence type="ECO:0000256" key="11">
    <source>
        <dbReference type="SAM" id="Phobius"/>
    </source>
</evidence>
<dbReference type="InterPro" id="IPR050428">
    <property type="entry name" value="TCS_sensor_his_kinase"/>
</dbReference>
<proteinExistence type="predicted"/>
<dbReference type="Gene3D" id="1.10.287.130">
    <property type="match status" value="1"/>
</dbReference>
<evidence type="ECO:0000256" key="2">
    <source>
        <dbReference type="ARBA" id="ARBA00004141"/>
    </source>
</evidence>
<gene>
    <name evidence="14" type="ORF">ACFOD4_14815</name>
</gene>
<evidence type="ECO:0000313" key="15">
    <source>
        <dbReference type="Proteomes" id="UP001595593"/>
    </source>
</evidence>
<keyword evidence="10 11" id="KW-0472">Membrane</keyword>
<dbReference type="Proteomes" id="UP001595593">
    <property type="component" value="Unassembled WGS sequence"/>
</dbReference>
<dbReference type="PANTHER" id="PTHR45436:SF15">
    <property type="entry name" value="SENSOR HISTIDINE KINASE CUSS"/>
    <property type="match status" value="1"/>
</dbReference>
<dbReference type="InterPro" id="IPR036097">
    <property type="entry name" value="HisK_dim/P_sf"/>
</dbReference>
<evidence type="ECO:0000256" key="3">
    <source>
        <dbReference type="ARBA" id="ARBA00012438"/>
    </source>
</evidence>
<evidence type="ECO:0000256" key="1">
    <source>
        <dbReference type="ARBA" id="ARBA00000085"/>
    </source>
</evidence>
<evidence type="ECO:0000259" key="12">
    <source>
        <dbReference type="PROSITE" id="PS50109"/>
    </source>
</evidence>
<dbReference type="PANTHER" id="PTHR45436">
    <property type="entry name" value="SENSOR HISTIDINE KINASE YKOH"/>
    <property type="match status" value="1"/>
</dbReference>
<dbReference type="InterPro" id="IPR003594">
    <property type="entry name" value="HATPase_dom"/>
</dbReference>
<comment type="catalytic activity">
    <reaction evidence="1">
        <text>ATP + protein L-histidine = ADP + protein N-phospho-L-histidine.</text>
        <dbReference type="EC" id="2.7.13.3"/>
    </reaction>
</comment>
<keyword evidence="9" id="KW-0902">Two-component regulatory system</keyword>
<protein>
    <recommendedName>
        <fullName evidence="3">histidine kinase</fullName>
        <ecNumber evidence="3">2.7.13.3</ecNumber>
    </recommendedName>
</protein>
<evidence type="ECO:0000256" key="10">
    <source>
        <dbReference type="ARBA" id="ARBA00023136"/>
    </source>
</evidence>
<dbReference type="CDD" id="cd00082">
    <property type="entry name" value="HisKA"/>
    <property type="match status" value="1"/>
</dbReference>
<sequence length="462" mass="49603">MKRKPSSLAAGATLAFLSALLVAALVLVLLLALRNDQAMRQLEQRSLLHRAQTLAHHLSWQPEQGWKLSLPADVAAAFSPIYGRAVYAVVDTRTNALLAGSAGVALTVPADTTRLESFALNRDGREWHGLAMPLRLAGALLSVQVAEDLQHPDVLLDDAAAGFLRDVGWVVLPVFLALGSATLWMLQRIKQPMLRLSAEASRISAQAPGERLSEASVPDELVPLVRSMNTALERIEIGQAEQRSFVADAAHELRTPLAVLQAQIDLMVDRGAASALQKDLAVLERLVAQLLAIAALDAAGLRPDREVDLRVLTADLVDLMRPLAAKRGVTLRVDLPLEPVPVLAEEEALSQAIVNLLENAIGHSPDDASVAVTVGTDGAVIVEDAGEGVPEHERRLVFRRFWRTRRRTHPRRVGAGLGLSIVQRAAELHGGSVTLGASTMGGASFRIQIPVVQARNIVPSQA</sequence>
<keyword evidence="5" id="KW-0808">Transferase</keyword>
<dbReference type="InterPro" id="IPR004358">
    <property type="entry name" value="Sig_transdc_His_kin-like_C"/>
</dbReference>
<name>A0ABV7G4C7_9PROT</name>